<feature type="region of interest" description="Disordered" evidence="1">
    <location>
        <begin position="1"/>
        <end position="41"/>
    </location>
</feature>
<dbReference type="InterPro" id="IPR021641">
    <property type="entry name" value="DUF3245"/>
</dbReference>
<gene>
    <name evidence="2" type="ORF">FPE_LOCUS17394</name>
</gene>
<protein>
    <submittedName>
        <fullName evidence="2">Uncharacterized protein</fullName>
    </submittedName>
</protein>
<feature type="compositionally biased region" description="Low complexity" evidence="1">
    <location>
        <begin position="11"/>
        <end position="23"/>
    </location>
</feature>
<dbReference type="AlphaFoldDB" id="A0AAD2DYW1"/>
<dbReference type="PANTHER" id="PTHR35741">
    <property type="entry name" value="FACTOR CWC22-LIKE PROTEIN, PUTATIVE (DUF3245)-RELATED"/>
    <property type="match status" value="1"/>
</dbReference>
<dbReference type="Proteomes" id="UP000834106">
    <property type="component" value="Chromosome 10"/>
</dbReference>
<name>A0AAD2DYW1_9LAMI</name>
<dbReference type="PANTHER" id="PTHR35741:SF1">
    <property type="entry name" value="FACTOR CWC22-LIKE PROTEIN, PUTATIVE (DUF3245)-RELATED"/>
    <property type="match status" value="1"/>
</dbReference>
<reference evidence="2" key="1">
    <citation type="submission" date="2023-05" db="EMBL/GenBank/DDBJ databases">
        <authorList>
            <person name="Huff M."/>
        </authorList>
    </citation>
    <scope>NUCLEOTIDE SEQUENCE</scope>
</reference>
<evidence type="ECO:0000313" key="2">
    <source>
        <dbReference type="EMBL" id="CAI9768896.1"/>
    </source>
</evidence>
<proteinExistence type="predicted"/>
<evidence type="ECO:0000256" key="1">
    <source>
        <dbReference type="SAM" id="MobiDB-lite"/>
    </source>
</evidence>
<accession>A0AAD2DYW1</accession>
<evidence type="ECO:0000313" key="3">
    <source>
        <dbReference type="Proteomes" id="UP000834106"/>
    </source>
</evidence>
<dbReference type="Pfam" id="PF11595">
    <property type="entry name" value="DUF3245"/>
    <property type="match status" value="1"/>
</dbReference>
<sequence length="166" mass="17872">MTEPSAIITEVSVSSNSHSCSVSGGEEIAMSTEEASTKNSQPQLVKLGKAFKLAEQWVNSMSKSSVDGKSTAMELEGRPARLGIGATVPRGARVANSSDPVERKLLAKLDAEKRKAVKRAEEFAPSSKDGNVDEDSEDELESKTKAFAKKRPLNITASLQQKKKHK</sequence>
<feature type="region of interest" description="Disordered" evidence="1">
    <location>
        <begin position="118"/>
        <end position="166"/>
    </location>
</feature>
<dbReference type="EMBL" id="OU503045">
    <property type="protein sequence ID" value="CAI9768896.1"/>
    <property type="molecule type" value="Genomic_DNA"/>
</dbReference>
<keyword evidence="3" id="KW-1185">Reference proteome</keyword>
<organism evidence="2 3">
    <name type="scientific">Fraxinus pennsylvanica</name>
    <dbReference type="NCBI Taxonomy" id="56036"/>
    <lineage>
        <taxon>Eukaryota</taxon>
        <taxon>Viridiplantae</taxon>
        <taxon>Streptophyta</taxon>
        <taxon>Embryophyta</taxon>
        <taxon>Tracheophyta</taxon>
        <taxon>Spermatophyta</taxon>
        <taxon>Magnoliopsida</taxon>
        <taxon>eudicotyledons</taxon>
        <taxon>Gunneridae</taxon>
        <taxon>Pentapetalae</taxon>
        <taxon>asterids</taxon>
        <taxon>lamiids</taxon>
        <taxon>Lamiales</taxon>
        <taxon>Oleaceae</taxon>
        <taxon>Oleeae</taxon>
        <taxon>Fraxinus</taxon>
    </lineage>
</organism>